<dbReference type="InterPro" id="IPR013766">
    <property type="entry name" value="Thioredoxin_domain"/>
</dbReference>
<gene>
    <name evidence="13" type="ORF">BEU04_00035</name>
</gene>
<name>A0A1J5TGZ0_9ARCH</name>
<comment type="similarity">
    <text evidence="9">Belongs to the peroxiredoxin family. BCP/PrxQ subfamily.</text>
</comment>
<dbReference type="InterPro" id="IPR000866">
    <property type="entry name" value="AhpC/TSA"/>
</dbReference>
<comment type="caution">
    <text evidence="13">The sequence shown here is derived from an EMBL/GenBank/DDBJ whole genome shotgun (WGS) entry which is preliminary data.</text>
</comment>
<dbReference type="Gene3D" id="3.40.30.10">
    <property type="entry name" value="Glutaredoxin"/>
    <property type="match status" value="1"/>
</dbReference>
<keyword evidence="4" id="KW-0049">Antioxidant</keyword>
<feature type="domain" description="Thioredoxin" evidence="12">
    <location>
        <begin position="5"/>
        <end position="158"/>
    </location>
</feature>
<dbReference type="PROSITE" id="PS51352">
    <property type="entry name" value="THIOREDOXIN_2"/>
    <property type="match status" value="1"/>
</dbReference>
<keyword evidence="5" id="KW-0560">Oxidoreductase</keyword>
<dbReference type="EMBL" id="MIYU01000001">
    <property type="protein sequence ID" value="OIR20241.1"/>
    <property type="molecule type" value="Genomic_DNA"/>
</dbReference>
<dbReference type="Pfam" id="PF00578">
    <property type="entry name" value="AhpC-TSA"/>
    <property type="match status" value="1"/>
</dbReference>
<evidence type="ECO:0000256" key="6">
    <source>
        <dbReference type="ARBA" id="ARBA00023157"/>
    </source>
</evidence>
<dbReference type="PANTHER" id="PTHR42801">
    <property type="entry name" value="THIOREDOXIN-DEPENDENT PEROXIDE REDUCTASE"/>
    <property type="match status" value="1"/>
</dbReference>
<dbReference type="CDD" id="cd03017">
    <property type="entry name" value="PRX_BCP"/>
    <property type="match status" value="1"/>
</dbReference>
<reference evidence="13 14" key="1">
    <citation type="submission" date="2016-08" db="EMBL/GenBank/DDBJ databases">
        <title>New Insights into Marine Group III Euryarchaeota, from dark to light.</title>
        <authorList>
            <person name="Haro-Moreno J.M."/>
            <person name="Rodriguez-Valera F."/>
            <person name="Lopez-Garcia P."/>
            <person name="Moreira D."/>
            <person name="Martin-Cuadrado A.B."/>
        </authorList>
    </citation>
    <scope>NUCLEOTIDE SEQUENCE [LARGE SCALE GENOMIC DNA]</scope>
    <source>
        <strain evidence="13">CG-Bathy1</strain>
    </source>
</reference>
<evidence type="ECO:0000256" key="4">
    <source>
        <dbReference type="ARBA" id="ARBA00022862"/>
    </source>
</evidence>
<evidence type="ECO:0000256" key="9">
    <source>
        <dbReference type="ARBA" id="ARBA00038489"/>
    </source>
</evidence>
<comment type="catalytic activity">
    <reaction evidence="10">
        <text>a hydroperoxide + [thioredoxin]-dithiol = an alcohol + [thioredoxin]-disulfide + H2O</text>
        <dbReference type="Rhea" id="RHEA:62620"/>
        <dbReference type="Rhea" id="RHEA-COMP:10698"/>
        <dbReference type="Rhea" id="RHEA-COMP:10700"/>
        <dbReference type="ChEBI" id="CHEBI:15377"/>
        <dbReference type="ChEBI" id="CHEBI:29950"/>
        <dbReference type="ChEBI" id="CHEBI:30879"/>
        <dbReference type="ChEBI" id="CHEBI:35924"/>
        <dbReference type="ChEBI" id="CHEBI:50058"/>
        <dbReference type="EC" id="1.11.1.24"/>
    </reaction>
</comment>
<keyword evidence="7" id="KW-0676">Redox-active center</keyword>
<evidence type="ECO:0000256" key="10">
    <source>
        <dbReference type="ARBA" id="ARBA00049091"/>
    </source>
</evidence>
<evidence type="ECO:0000256" key="2">
    <source>
        <dbReference type="ARBA" id="ARBA00013017"/>
    </source>
</evidence>
<dbReference type="GO" id="GO:0045454">
    <property type="term" value="P:cell redox homeostasis"/>
    <property type="evidence" value="ECO:0007669"/>
    <property type="project" value="TreeGrafter"/>
</dbReference>
<evidence type="ECO:0000256" key="11">
    <source>
        <dbReference type="PIRSR" id="PIRSR000239-1"/>
    </source>
</evidence>
<organism evidence="13 14">
    <name type="scientific">Marine Group III euryarchaeote CG-Bathy1</name>
    <dbReference type="NCBI Taxonomy" id="1889001"/>
    <lineage>
        <taxon>Archaea</taxon>
        <taxon>Methanobacteriati</taxon>
        <taxon>Thermoplasmatota</taxon>
        <taxon>Thermoplasmata</taxon>
        <taxon>Candidatus Thermoprofundales</taxon>
    </lineage>
</organism>
<sequence length="158" mass="18063">MVEIPNVGTKAPDFSVLNQNGENINLKDLNGKWVVMYFYPKDDTPGCTIEANEFTSLSKNFEKENTIIFGISPDDEKSHCKFIEKYKLNIDLLADTEKKLVTEYGVWKEKSMYGRTYMGVTRTTFLIDDKGDVAEVWTNVKAKGHAEIVLNRLVEIKQ</sequence>
<dbReference type="PANTHER" id="PTHR42801:SF4">
    <property type="entry name" value="AHPC_TSA FAMILY PROTEIN"/>
    <property type="match status" value="1"/>
</dbReference>
<dbReference type="GO" id="GO:0008379">
    <property type="term" value="F:thioredoxin peroxidase activity"/>
    <property type="evidence" value="ECO:0007669"/>
    <property type="project" value="TreeGrafter"/>
</dbReference>
<dbReference type="GO" id="GO:0005737">
    <property type="term" value="C:cytoplasm"/>
    <property type="evidence" value="ECO:0007669"/>
    <property type="project" value="TreeGrafter"/>
</dbReference>
<feature type="active site" description="Cysteine sulfenic acid (-SOH) intermediate; for peroxidase activity" evidence="11">
    <location>
        <position position="47"/>
    </location>
</feature>
<dbReference type="PIRSF" id="PIRSF000239">
    <property type="entry name" value="AHPC"/>
    <property type="match status" value="1"/>
</dbReference>
<dbReference type="AlphaFoldDB" id="A0A1J5TGZ0"/>
<evidence type="ECO:0000256" key="1">
    <source>
        <dbReference type="ARBA" id="ARBA00011245"/>
    </source>
</evidence>
<dbReference type="GO" id="GO:0034599">
    <property type="term" value="P:cellular response to oxidative stress"/>
    <property type="evidence" value="ECO:0007669"/>
    <property type="project" value="TreeGrafter"/>
</dbReference>
<keyword evidence="3" id="KW-0575">Peroxidase</keyword>
<dbReference type="FunFam" id="3.40.30.10:FF:000007">
    <property type="entry name" value="Thioredoxin-dependent thiol peroxidase"/>
    <property type="match status" value="1"/>
</dbReference>
<comment type="subunit">
    <text evidence="1">Monomer.</text>
</comment>
<evidence type="ECO:0000313" key="14">
    <source>
        <dbReference type="Proteomes" id="UP000183815"/>
    </source>
</evidence>
<dbReference type="NCBIfam" id="NF006960">
    <property type="entry name" value="PRK09437.1"/>
    <property type="match status" value="1"/>
</dbReference>
<keyword evidence="6" id="KW-1015">Disulfide bond</keyword>
<evidence type="ECO:0000313" key="13">
    <source>
        <dbReference type="EMBL" id="OIR20241.1"/>
    </source>
</evidence>
<dbReference type="InterPro" id="IPR050924">
    <property type="entry name" value="Peroxiredoxin_BCP/PrxQ"/>
</dbReference>
<evidence type="ECO:0000256" key="5">
    <source>
        <dbReference type="ARBA" id="ARBA00023002"/>
    </source>
</evidence>
<accession>A0A1J5TGZ0</accession>
<evidence type="ECO:0000256" key="7">
    <source>
        <dbReference type="ARBA" id="ARBA00023284"/>
    </source>
</evidence>
<dbReference type="Proteomes" id="UP000183815">
    <property type="component" value="Unassembled WGS sequence"/>
</dbReference>
<evidence type="ECO:0000259" key="12">
    <source>
        <dbReference type="PROSITE" id="PS51352"/>
    </source>
</evidence>
<evidence type="ECO:0000256" key="8">
    <source>
        <dbReference type="ARBA" id="ARBA00032824"/>
    </source>
</evidence>
<evidence type="ECO:0000256" key="3">
    <source>
        <dbReference type="ARBA" id="ARBA00022559"/>
    </source>
</evidence>
<dbReference type="InterPro" id="IPR024706">
    <property type="entry name" value="Peroxiredoxin_AhpC-typ"/>
</dbReference>
<dbReference type="SUPFAM" id="SSF52833">
    <property type="entry name" value="Thioredoxin-like"/>
    <property type="match status" value="1"/>
</dbReference>
<dbReference type="InterPro" id="IPR036249">
    <property type="entry name" value="Thioredoxin-like_sf"/>
</dbReference>
<protein>
    <recommendedName>
        <fullName evidence="2">thioredoxin-dependent peroxiredoxin</fullName>
        <ecNumber evidence="2">1.11.1.24</ecNumber>
    </recommendedName>
    <alternativeName>
        <fullName evidence="8">Thioredoxin peroxidase</fullName>
    </alternativeName>
</protein>
<dbReference type="EC" id="1.11.1.24" evidence="2"/>
<proteinExistence type="inferred from homology"/>